<reference evidence="1" key="1">
    <citation type="submission" date="2015-04" db="UniProtKB">
        <authorList>
            <consortium name="EnsemblPlants"/>
        </authorList>
    </citation>
    <scope>IDENTIFICATION</scope>
</reference>
<dbReference type="AlphaFoldDB" id="A0A0E0JMH2"/>
<dbReference type="Proteomes" id="UP000026962">
    <property type="component" value="Chromosome 1"/>
</dbReference>
<dbReference type="HOGENOM" id="CLU_2593925_0_0_1"/>
<proteinExistence type="predicted"/>
<dbReference type="EnsemblPlants" id="OPUNC01G26640.1">
    <property type="protein sequence ID" value="OPUNC01G26640.1"/>
    <property type="gene ID" value="OPUNC01G26640"/>
</dbReference>
<reference evidence="1" key="2">
    <citation type="submission" date="2018-05" db="EMBL/GenBank/DDBJ databases">
        <title>OpunRS2 (Oryza punctata Reference Sequence Version 2).</title>
        <authorList>
            <person name="Zhang J."/>
            <person name="Kudrna D."/>
            <person name="Lee S."/>
            <person name="Talag J."/>
            <person name="Welchert J."/>
            <person name="Wing R.A."/>
        </authorList>
    </citation>
    <scope>NUCLEOTIDE SEQUENCE [LARGE SCALE GENOMIC DNA]</scope>
</reference>
<accession>A0A0E0JMH2</accession>
<name>A0A0E0JMH2_ORYPU</name>
<protein>
    <submittedName>
        <fullName evidence="1">Uncharacterized protein</fullName>
    </submittedName>
</protein>
<keyword evidence="2" id="KW-1185">Reference proteome</keyword>
<sequence length="80" mass="9022">MVEEIVLGFGVLGSLEWHPFWRGKRKKAGDNESDGDERARRYQGVAITDLFKLTVDEVFSRVSVTELAGWRSATTEATTF</sequence>
<evidence type="ECO:0000313" key="2">
    <source>
        <dbReference type="Proteomes" id="UP000026962"/>
    </source>
</evidence>
<dbReference type="Gramene" id="OPUNC01G26640.1">
    <property type="protein sequence ID" value="OPUNC01G26640.1"/>
    <property type="gene ID" value="OPUNC01G26640"/>
</dbReference>
<evidence type="ECO:0000313" key="1">
    <source>
        <dbReference type="EnsemblPlants" id="OPUNC01G26640.1"/>
    </source>
</evidence>
<organism evidence="1">
    <name type="scientific">Oryza punctata</name>
    <name type="common">Red rice</name>
    <dbReference type="NCBI Taxonomy" id="4537"/>
    <lineage>
        <taxon>Eukaryota</taxon>
        <taxon>Viridiplantae</taxon>
        <taxon>Streptophyta</taxon>
        <taxon>Embryophyta</taxon>
        <taxon>Tracheophyta</taxon>
        <taxon>Spermatophyta</taxon>
        <taxon>Magnoliopsida</taxon>
        <taxon>Liliopsida</taxon>
        <taxon>Poales</taxon>
        <taxon>Poaceae</taxon>
        <taxon>BOP clade</taxon>
        <taxon>Oryzoideae</taxon>
        <taxon>Oryzeae</taxon>
        <taxon>Oryzinae</taxon>
        <taxon>Oryza</taxon>
    </lineage>
</organism>